<dbReference type="InterPro" id="IPR029063">
    <property type="entry name" value="SAM-dependent_MTases_sf"/>
</dbReference>
<evidence type="ECO:0000313" key="2">
    <source>
        <dbReference type="EMBL" id="MFC5995286.1"/>
    </source>
</evidence>
<dbReference type="Gene3D" id="3.40.50.150">
    <property type="entry name" value="Vaccinia Virus protein VP39"/>
    <property type="match status" value="1"/>
</dbReference>
<organism evidence="2 3">
    <name type="scientific">Pseudonocardia hispaniensis</name>
    <dbReference type="NCBI Taxonomy" id="904933"/>
    <lineage>
        <taxon>Bacteria</taxon>
        <taxon>Bacillati</taxon>
        <taxon>Actinomycetota</taxon>
        <taxon>Actinomycetes</taxon>
        <taxon>Pseudonocardiales</taxon>
        <taxon>Pseudonocardiaceae</taxon>
        <taxon>Pseudonocardia</taxon>
    </lineage>
</organism>
<evidence type="ECO:0000313" key="3">
    <source>
        <dbReference type="Proteomes" id="UP001596302"/>
    </source>
</evidence>
<dbReference type="InterPro" id="IPR050508">
    <property type="entry name" value="Methyltransf_Superfamily"/>
</dbReference>
<reference evidence="3" key="1">
    <citation type="journal article" date="2019" name="Int. J. Syst. Evol. Microbiol.">
        <title>The Global Catalogue of Microorganisms (GCM) 10K type strain sequencing project: providing services to taxonomists for standard genome sequencing and annotation.</title>
        <authorList>
            <consortium name="The Broad Institute Genomics Platform"/>
            <consortium name="The Broad Institute Genome Sequencing Center for Infectious Disease"/>
            <person name="Wu L."/>
            <person name="Ma J."/>
        </authorList>
    </citation>
    <scope>NUCLEOTIDE SEQUENCE [LARGE SCALE GENOMIC DNA]</scope>
    <source>
        <strain evidence="3">CCM 8391</strain>
    </source>
</reference>
<protein>
    <submittedName>
        <fullName evidence="2">Class I SAM-dependent methyltransferase</fullName>
        <ecNumber evidence="2">2.1.1.-</ecNumber>
    </submittedName>
</protein>
<accession>A0ABW1J3I8</accession>
<dbReference type="EC" id="2.1.1.-" evidence="2"/>
<dbReference type="GO" id="GO:0008168">
    <property type="term" value="F:methyltransferase activity"/>
    <property type="evidence" value="ECO:0007669"/>
    <property type="project" value="UniProtKB-KW"/>
</dbReference>
<dbReference type="Proteomes" id="UP001596302">
    <property type="component" value="Unassembled WGS sequence"/>
</dbReference>
<dbReference type="EMBL" id="JBHSQW010000028">
    <property type="protein sequence ID" value="MFC5995286.1"/>
    <property type="molecule type" value="Genomic_DNA"/>
</dbReference>
<dbReference type="InterPro" id="IPR041698">
    <property type="entry name" value="Methyltransf_25"/>
</dbReference>
<comment type="caution">
    <text evidence="2">The sequence shown here is derived from an EMBL/GenBank/DDBJ whole genome shotgun (WGS) entry which is preliminary data.</text>
</comment>
<keyword evidence="3" id="KW-1185">Reference proteome</keyword>
<evidence type="ECO:0000259" key="1">
    <source>
        <dbReference type="Pfam" id="PF13649"/>
    </source>
</evidence>
<sequence>MRNWFAGFGGQRRPGPAIPSPNIWHWPDIYERENTAQDADGAIWAVLRELAPWAGADILDIGCGDGYHLPLFAADARSVIGVEPHPPLVERARARVAELTGVRVFQAGAAALPLSDRSVDVAHARTAYFFGPGCEAGLTEVDRVLRPGGALAIVDLDFTAAPYGDWLRADLPRYDPASVEGFFAERGFTMRRVPTVWRFTDRPTLEAVLRIEFSAAVAERAIATTPGLTIPVGYRVHVRRRPTGVVSA</sequence>
<dbReference type="PANTHER" id="PTHR42912:SF93">
    <property type="entry name" value="N6-ADENOSINE-METHYLTRANSFERASE TMT1A"/>
    <property type="match status" value="1"/>
</dbReference>
<proteinExistence type="predicted"/>
<name>A0ABW1J3I8_9PSEU</name>
<dbReference type="PANTHER" id="PTHR42912">
    <property type="entry name" value="METHYLTRANSFERASE"/>
    <property type="match status" value="1"/>
</dbReference>
<gene>
    <name evidence="2" type="ORF">ACFQE5_13795</name>
</gene>
<dbReference type="CDD" id="cd02440">
    <property type="entry name" value="AdoMet_MTases"/>
    <property type="match status" value="1"/>
</dbReference>
<dbReference type="GO" id="GO:0032259">
    <property type="term" value="P:methylation"/>
    <property type="evidence" value="ECO:0007669"/>
    <property type="project" value="UniProtKB-KW"/>
</dbReference>
<feature type="domain" description="Methyltransferase" evidence="1">
    <location>
        <begin position="58"/>
        <end position="149"/>
    </location>
</feature>
<keyword evidence="2" id="KW-0808">Transferase</keyword>
<dbReference type="Pfam" id="PF13649">
    <property type="entry name" value="Methyltransf_25"/>
    <property type="match status" value="1"/>
</dbReference>
<dbReference type="SUPFAM" id="SSF53335">
    <property type="entry name" value="S-adenosyl-L-methionine-dependent methyltransferases"/>
    <property type="match status" value="1"/>
</dbReference>
<dbReference type="RefSeq" id="WP_379585306.1">
    <property type="nucleotide sequence ID" value="NZ_JBHSQW010000028.1"/>
</dbReference>
<keyword evidence="2" id="KW-0489">Methyltransferase</keyword>